<name>A0A9W8L252_9FUNG</name>
<proteinExistence type="inferred from homology"/>
<dbReference type="OrthoDB" id="192608at2759"/>
<dbReference type="PANTHER" id="PTHR21663">
    <property type="entry name" value="HYPOTHETICAL HEAT DOMAIN-CONTAINING"/>
    <property type="match status" value="1"/>
</dbReference>
<dbReference type="GO" id="GO:0016020">
    <property type="term" value="C:membrane"/>
    <property type="evidence" value="ECO:0007669"/>
    <property type="project" value="TreeGrafter"/>
</dbReference>
<dbReference type="GO" id="GO:0005794">
    <property type="term" value="C:Golgi apparatus"/>
    <property type="evidence" value="ECO:0007669"/>
    <property type="project" value="TreeGrafter"/>
</dbReference>
<dbReference type="GO" id="GO:0042147">
    <property type="term" value="P:retrograde transport, endosome to Golgi"/>
    <property type="evidence" value="ECO:0007669"/>
    <property type="project" value="TreeGrafter"/>
</dbReference>
<dbReference type="GO" id="GO:0006897">
    <property type="term" value="P:endocytosis"/>
    <property type="evidence" value="ECO:0007669"/>
    <property type="project" value="TreeGrafter"/>
</dbReference>
<dbReference type="Proteomes" id="UP001151516">
    <property type="component" value="Unassembled WGS sequence"/>
</dbReference>
<dbReference type="PANTHER" id="PTHR21663:SF0">
    <property type="entry name" value="HEAT REPEAT-CONTAINING PROTEIN 5B"/>
    <property type="match status" value="1"/>
</dbReference>
<dbReference type="Pfam" id="PF20210">
    <property type="entry name" value="Laa1_Sip1_HTR5"/>
    <property type="match status" value="1"/>
</dbReference>
<evidence type="ECO:0000313" key="2">
    <source>
        <dbReference type="EMBL" id="KAJ2682942.1"/>
    </source>
</evidence>
<dbReference type="EMBL" id="JANBTX010000343">
    <property type="protein sequence ID" value="KAJ2682942.1"/>
    <property type="molecule type" value="Genomic_DNA"/>
</dbReference>
<dbReference type="SUPFAM" id="SSF48371">
    <property type="entry name" value="ARM repeat"/>
    <property type="match status" value="1"/>
</dbReference>
<dbReference type="InterPro" id="IPR016024">
    <property type="entry name" value="ARM-type_fold"/>
</dbReference>
<gene>
    <name evidence="2" type="ORF">IWW39_005766</name>
</gene>
<dbReference type="InterPro" id="IPR046837">
    <property type="entry name" value="Laa1/Sip1/HEATR5-like_HEAT"/>
</dbReference>
<dbReference type="GO" id="GO:0030139">
    <property type="term" value="C:endocytic vesicle"/>
    <property type="evidence" value="ECO:0007669"/>
    <property type="project" value="TreeGrafter"/>
</dbReference>
<keyword evidence="3" id="KW-1185">Reference proteome</keyword>
<reference evidence="2" key="1">
    <citation type="submission" date="2022-07" db="EMBL/GenBank/DDBJ databases">
        <title>Phylogenomic reconstructions and comparative analyses of Kickxellomycotina fungi.</title>
        <authorList>
            <person name="Reynolds N.K."/>
            <person name="Stajich J.E."/>
            <person name="Barry K."/>
            <person name="Grigoriev I.V."/>
            <person name="Crous P."/>
            <person name="Smith M.E."/>
        </authorList>
    </citation>
    <scope>NUCLEOTIDE SEQUENCE</scope>
    <source>
        <strain evidence="2">CBS 109367</strain>
    </source>
</reference>
<evidence type="ECO:0000256" key="1">
    <source>
        <dbReference type="ARBA" id="ARBA00008304"/>
    </source>
</evidence>
<dbReference type="GO" id="GO:0008104">
    <property type="term" value="P:intracellular protein localization"/>
    <property type="evidence" value="ECO:0007669"/>
    <property type="project" value="TreeGrafter"/>
</dbReference>
<sequence>MKRTVGYAYAIAGVISSHSDLLSVPLDLIEWVHGIAVRLLDAAYQRVEPEIVHDGNSLVNGADPAGIAVSLGVASPARTPHRRQGPSRATSVALANMRMTAGWVLLSGLTTLGAPFVASRACSQWMSQWMAALPPPDGVGSHGGFVTGDMAWLLRAHLLQSRCMALSHLVCFMRHASECQLGEDDLRRIVASLKSTLMFVDNALDAPPPPSSPQNARRTSAGFEVIDPARPMWQLPVQTSLLASHMQVRLRVVECLQTLASQYSELVAVMTSPTVRLIEQAVGSVDNLYEILGTRVGAAAQTAAASASTAHAPRLRDAAILSPALSVSSVGDRSGDLDAGGPAMVTCLRGFRSGPWGYEAETGTTTLLQDIVVGLESGSSLSSSLGLSSGDMDFGSCSMRAADHDWLSALCPMPAVFSQTQPIQTSVAESPPAYTCLVDASVQLFGRLFPTLSENAQLTVLDGLVLQLNGLPFNSHRYIAVLTNILAALYAAVRGVNQARSKTTMEVAPRVARAIVDLARVALVLPSAPHRLVAGEVIGCLAAVTRDATASYLPMLMEHLTSQAIRSRDRFARAGAAVALGSLYSRAGSIVALGTLRQVVVMLHSLASDKDPIVHSWAIAALAEAAMSAGFMFEPYARDTFQMTLKLFLSDSHAMPLHASALWMRGKEHAPPATASDCAGAYERVLPLRSGTDLGAWARQAEGNGVLALGSITTYGRDAAITHPNSTTHHGRSADEQRHAVPDSDFAFVCARADADSFDARAALGHLVSSLLLVFGPELQVDNATRDSVLTLLRELGRSLPSTGVPMERPMSLVADPDARWQTAAQFIYATQKQLLFFAPREPEFLPMLVKHTLRPIMRARRAAYYGYLGGIHAFHRVAVSALEGVLRLYGSRIVGYAEDWDLCDVVWETLALYSMVSEQCRGDSVKELIADLQRLIHTTVSLACAHEYSQLELDGDSEASIPGIRAVVAALSAVFTKRATAAMPLSVRRQGEGTGEPVADDGGARPFSSAAKQLAVAAIVAILECIERVRPLDAKSAWRSHPLTPMLADFVSVGYMAASAPAAQSPTLCCLGQHLLQRLIAQFRDVEDPALRGEGKSVLGIYQAQLSSAFMPVLSEAADLVVPQITQAAIATATAFVVSGLVSGDRSSLLRILRLLAPQAAFADGGLAPQMQVVTRLTILSSWATIFGYARKRQGMLRDALELHLPLLGGLWMDAIRDTAVIGMRQRDVYEELAFLGGAEHDIGMGLKLGLESTYVGLVREPLMAKYRAYLPCFLDSVSCLLLGTSEVGHDELLACLQGEESRLAVLLLGFALQELVRLSTLSSMSRYAQADATRNDPLVAPLVGSLDVGGSGDTEAERISGLQRSGISVFGPTLSMASGVGAQWQGDMNLVSSLLSTIRALLRLTPCRRALANLFVATGEARSTAGSGRSWLIEELWMNGVSNVVLPLGGSGVVDSQQRVNRSVRVSAVVKSLGMALALLDSLDDAALLDQWVFVEKVDASPDDMQGLLGLSSFGQTVVCDVIGTWGAAQSILREEDRAVSVVTGCLEILALVISRRQGAELAAFWLSLWRQSMPTIAGHAKEAAGALSGFVRRMSTRDMLEGDSGLVSSMANSMLLQLLQSESDDVVGALGVVAQLLAADARGLLVSDSVQARFVAVLTEQLAAAPAALSTLLDVPLCLAQSAVPVLPALARAVIPVLAKLAYAQDEPGVVLDKTLDVLVAFATARYAEPGQSGLVMAAVLMVLLSMLPDEQARGVGRRDACLVESILGLATRAPESFKAIVVKLSVLQPTAKRRLELAIRSRSSTVAAVDTVSVEPGVAQSRIALKSSFGV</sequence>
<accession>A0A9W8L252</accession>
<evidence type="ECO:0000313" key="3">
    <source>
        <dbReference type="Proteomes" id="UP001151516"/>
    </source>
</evidence>
<dbReference type="InterPro" id="IPR040108">
    <property type="entry name" value="Laa1/Sip1/HEATR5"/>
</dbReference>
<dbReference type="InterPro" id="IPR011989">
    <property type="entry name" value="ARM-like"/>
</dbReference>
<protein>
    <submittedName>
        <fullName evidence="2">Uncharacterized protein</fullName>
    </submittedName>
</protein>
<organism evidence="2 3">
    <name type="scientific">Coemansia spiralis</name>
    <dbReference type="NCBI Taxonomy" id="417178"/>
    <lineage>
        <taxon>Eukaryota</taxon>
        <taxon>Fungi</taxon>
        <taxon>Fungi incertae sedis</taxon>
        <taxon>Zoopagomycota</taxon>
        <taxon>Kickxellomycotina</taxon>
        <taxon>Kickxellomycetes</taxon>
        <taxon>Kickxellales</taxon>
        <taxon>Kickxellaceae</taxon>
        <taxon>Coemansia</taxon>
    </lineage>
</organism>
<dbReference type="Gene3D" id="1.25.10.10">
    <property type="entry name" value="Leucine-rich Repeat Variant"/>
    <property type="match status" value="1"/>
</dbReference>
<comment type="caution">
    <text evidence="2">The sequence shown here is derived from an EMBL/GenBank/DDBJ whole genome shotgun (WGS) entry which is preliminary data.</text>
</comment>
<dbReference type="GO" id="GO:0005829">
    <property type="term" value="C:cytosol"/>
    <property type="evidence" value="ECO:0007669"/>
    <property type="project" value="GOC"/>
</dbReference>
<comment type="similarity">
    <text evidence="1">Belongs to the HEATR5 family.</text>
</comment>